<organism evidence="1 2">
    <name type="scientific">Rotaria sordida</name>
    <dbReference type="NCBI Taxonomy" id="392033"/>
    <lineage>
        <taxon>Eukaryota</taxon>
        <taxon>Metazoa</taxon>
        <taxon>Spiralia</taxon>
        <taxon>Gnathifera</taxon>
        <taxon>Rotifera</taxon>
        <taxon>Eurotatoria</taxon>
        <taxon>Bdelloidea</taxon>
        <taxon>Philodinida</taxon>
        <taxon>Philodinidae</taxon>
        <taxon>Rotaria</taxon>
    </lineage>
</organism>
<evidence type="ECO:0000313" key="1">
    <source>
        <dbReference type="EMBL" id="CAF1133834.1"/>
    </source>
</evidence>
<protein>
    <submittedName>
        <fullName evidence="1">Uncharacterized protein</fullName>
    </submittedName>
</protein>
<dbReference type="Proteomes" id="UP000663882">
    <property type="component" value="Unassembled WGS sequence"/>
</dbReference>
<dbReference type="InterPro" id="IPR032675">
    <property type="entry name" value="LRR_dom_sf"/>
</dbReference>
<proteinExistence type="predicted"/>
<evidence type="ECO:0000313" key="2">
    <source>
        <dbReference type="Proteomes" id="UP000663882"/>
    </source>
</evidence>
<dbReference type="EMBL" id="CAJNOO010001317">
    <property type="protein sequence ID" value="CAF1133834.1"/>
    <property type="molecule type" value="Genomic_DNA"/>
</dbReference>
<gene>
    <name evidence="1" type="ORF">RFH988_LOCUS21012</name>
</gene>
<accession>A0A814RJR0</accession>
<name>A0A814RJR0_9BILA</name>
<dbReference type="Gene3D" id="3.80.10.10">
    <property type="entry name" value="Ribonuclease Inhibitor"/>
    <property type="match status" value="1"/>
</dbReference>
<dbReference type="SUPFAM" id="SSF52047">
    <property type="entry name" value="RNI-like"/>
    <property type="match status" value="1"/>
</dbReference>
<reference evidence="1" key="1">
    <citation type="submission" date="2021-02" db="EMBL/GenBank/DDBJ databases">
        <authorList>
            <person name="Nowell W R."/>
        </authorList>
    </citation>
    <scope>NUCLEOTIDE SEQUENCE</scope>
</reference>
<comment type="caution">
    <text evidence="1">The sequence shown here is derived from an EMBL/GenBank/DDBJ whole genome shotgun (WGS) entry which is preliminary data.</text>
</comment>
<dbReference type="AlphaFoldDB" id="A0A814RJR0"/>
<sequence length="158" mass="18560">MTLNLSRLKQLTITSRCELFPLFEIASNLEHLSIDFDYYSQLIDHESICQLSQKRLVHLEIFDIRNIQIIKFDIIFRQFKNLHHILLSTNDSSVVIDSLIIQALKISGKDQSTYVCINDSLSRDAIKIFRQWFLDHSHLPVEDSFAIDYLSHSTHLWI</sequence>